<dbReference type="PANTHER" id="PTHR45913">
    <property type="entry name" value="EPM2A-INTERACTING PROTEIN 1"/>
    <property type="match status" value="1"/>
</dbReference>
<proteinExistence type="predicted"/>
<dbReference type="Proteomes" id="UP000550707">
    <property type="component" value="Unassembled WGS sequence"/>
</dbReference>
<evidence type="ECO:0000313" key="1">
    <source>
        <dbReference type="EMBL" id="KAF6492416.1"/>
    </source>
</evidence>
<organism evidence="1 2">
    <name type="scientific">Molossus molossus</name>
    <name type="common">Pallas' mastiff bat</name>
    <name type="synonym">Vespertilio molossus</name>
    <dbReference type="NCBI Taxonomy" id="27622"/>
    <lineage>
        <taxon>Eukaryota</taxon>
        <taxon>Metazoa</taxon>
        <taxon>Chordata</taxon>
        <taxon>Craniata</taxon>
        <taxon>Vertebrata</taxon>
        <taxon>Euteleostomi</taxon>
        <taxon>Mammalia</taxon>
        <taxon>Eutheria</taxon>
        <taxon>Laurasiatheria</taxon>
        <taxon>Chiroptera</taxon>
        <taxon>Yangochiroptera</taxon>
        <taxon>Molossidae</taxon>
        <taxon>Molossus</taxon>
    </lineage>
</organism>
<keyword evidence="2" id="KW-1185">Reference proteome</keyword>
<comment type="caution">
    <text evidence="1">The sequence shown here is derived from an EMBL/GenBank/DDBJ whole genome shotgun (WGS) entry which is preliminary data.</text>
</comment>
<dbReference type="EMBL" id="JACASF010000002">
    <property type="protein sequence ID" value="KAF6492416.1"/>
    <property type="molecule type" value="Genomic_DNA"/>
</dbReference>
<sequence>MVDITKYLSELNVKLQGPNQLHDSLLSNVKSFEAKLRLWKVQLKRNNTVHFPTLEEQKPSILEYAGEWAKLLEAFNERFKDVKCKQVEWHIFATLFNVQLAMWLIIQLQSNDELKARYNKLPLIDFYKCYINNDEFPTLRRHAWKYGSVFETTYCYEQFSKLTITKS</sequence>
<name>A0A7J8J6C4_MOLMO</name>
<gene>
    <name evidence="1" type="ORF">HJG59_009619</name>
</gene>
<protein>
    <submittedName>
        <fullName evidence="1">Uncharacterized protein</fullName>
    </submittedName>
</protein>
<accession>A0A7J8J6C4</accession>
<evidence type="ECO:0000313" key="2">
    <source>
        <dbReference type="Proteomes" id="UP000550707"/>
    </source>
</evidence>
<dbReference type="InParanoid" id="A0A7J8J6C4"/>
<reference evidence="1 2" key="1">
    <citation type="journal article" date="2020" name="Nature">
        <title>Six reference-quality genomes reveal evolution of bat adaptations.</title>
        <authorList>
            <person name="Jebb D."/>
            <person name="Huang Z."/>
            <person name="Pippel M."/>
            <person name="Hughes G.M."/>
            <person name="Lavrichenko K."/>
            <person name="Devanna P."/>
            <person name="Winkler S."/>
            <person name="Jermiin L.S."/>
            <person name="Skirmuntt E.C."/>
            <person name="Katzourakis A."/>
            <person name="Burkitt-Gray L."/>
            <person name="Ray D.A."/>
            <person name="Sullivan K.A.M."/>
            <person name="Roscito J.G."/>
            <person name="Kirilenko B.M."/>
            <person name="Davalos L.M."/>
            <person name="Corthals A.P."/>
            <person name="Power M.L."/>
            <person name="Jones G."/>
            <person name="Ransome R.D."/>
            <person name="Dechmann D.K.N."/>
            <person name="Locatelli A.G."/>
            <person name="Puechmaille S.J."/>
            <person name="Fedrigo O."/>
            <person name="Jarvis E.D."/>
            <person name="Hiller M."/>
            <person name="Vernes S.C."/>
            <person name="Myers E.W."/>
            <person name="Teeling E.C."/>
        </authorList>
    </citation>
    <scope>NUCLEOTIDE SEQUENCE [LARGE SCALE GENOMIC DNA]</scope>
    <source>
        <strain evidence="1">MMolMol1</strain>
        <tissue evidence="1">Muscle</tissue>
    </source>
</reference>
<dbReference type="AlphaFoldDB" id="A0A7J8J6C4"/>
<dbReference type="PANTHER" id="PTHR45913:SF5">
    <property type="entry name" value="GENERAL TRANSCRIPTION FACTOR II-I REPEAT DOMAIN-CONTAINING PROTEIN 2A-LIKE PROTEIN"/>
    <property type="match status" value="1"/>
</dbReference>